<name>A0A1J5QZN1_9ZZZZ</name>
<comment type="caution">
    <text evidence="2">The sequence shown here is derived from an EMBL/GenBank/DDBJ whole genome shotgun (WGS) entry which is preliminary data.</text>
</comment>
<feature type="compositionally biased region" description="Low complexity" evidence="1">
    <location>
        <begin position="68"/>
        <end position="81"/>
    </location>
</feature>
<feature type="compositionally biased region" description="Polar residues" evidence="1">
    <location>
        <begin position="82"/>
        <end position="105"/>
    </location>
</feature>
<evidence type="ECO:0000256" key="1">
    <source>
        <dbReference type="SAM" id="MobiDB-lite"/>
    </source>
</evidence>
<organism evidence="2">
    <name type="scientific">mine drainage metagenome</name>
    <dbReference type="NCBI Taxonomy" id="410659"/>
    <lineage>
        <taxon>unclassified sequences</taxon>
        <taxon>metagenomes</taxon>
        <taxon>ecological metagenomes</taxon>
    </lineage>
</organism>
<reference evidence="2" key="1">
    <citation type="submission" date="2016-10" db="EMBL/GenBank/DDBJ databases">
        <title>Sequence of Gallionella enrichment culture.</title>
        <authorList>
            <person name="Poehlein A."/>
            <person name="Muehling M."/>
            <person name="Daniel R."/>
        </authorList>
    </citation>
    <scope>NUCLEOTIDE SEQUENCE</scope>
</reference>
<protein>
    <submittedName>
        <fullName evidence="2">Uncharacterized protein</fullName>
    </submittedName>
</protein>
<evidence type="ECO:0000313" key="2">
    <source>
        <dbReference type="EMBL" id="OIQ82899.1"/>
    </source>
</evidence>
<feature type="region of interest" description="Disordered" evidence="1">
    <location>
        <begin position="54"/>
        <end position="105"/>
    </location>
</feature>
<dbReference type="AlphaFoldDB" id="A0A1J5QZN1"/>
<accession>A0A1J5QZN1</accession>
<gene>
    <name evidence="2" type="ORF">GALL_353210</name>
</gene>
<sequence>MRCSTAVNVPPWLSGIAAGASKSAITVLDRTTGSPASRSRRRYGAPTAVVIDTTPSTCDHATGVEKLPGAPASSRGAASGRVSTTTRHPPTPATSRVSPASSSPK</sequence>
<dbReference type="EMBL" id="MLJW01000756">
    <property type="protein sequence ID" value="OIQ82899.1"/>
    <property type="molecule type" value="Genomic_DNA"/>
</dbReference>
<proteinExistence type="predicted"/>